<dbReference type="Gene3D" id="3.40.47.10">
    <property type="match status" value="2"/>
</dbReference>
<evidence type="ECO:0000259" key="9">
    <source>
        <dbReference type="Pfam" id="PF00108"/>
    </source>
</evidence>
<dbReference type="NCBIfam" id="TIGR01930">
    <property type="entry name" value="AcCoA-C-Actrans"/>
    <property type="match status" value="1"/>
</dbReference>
<dbReference type="PANTHER" id="PTHR18919:SF107">
    <property type="entry name" value="ACETYL-COA ACETYLTRANSFERASE, CYTOSOLIC"/>
    <property type="match status" value="1"/>
</dbReference>
<dbReference type="EC" id="2.3.1.9" evidence="2"/>
<evidence type="ECO:0000256" key="3">
    <source>
        <dbReference type="ARBA" id="ARBA00022679"/>
    </source>
</evidence>
<dbReference type="PROSITE" id="PS00737">
    <property type="entry name" value="THIOLASE_2"/>
    <property type="match status" value="1"/>
</dbReference>
<evidence type="ECO:0000256" key="8">
    <source>
        <dbReference type="RuleBase" id="RU003557"/>
    </source>
</evidence>
<evidence type="ECO:0000256" key="2">
    <source>
        <dbReference type="ARBA" id="ARBA00012705"/>
    </source>
</evidence>
<dbReference type="InterPro" id="IPR020615">
    <property type="entry name" value="Thiolase_acyl_enz_int_AS"/>
</dbReference>
<comment type="caution">
    <text evidence="11">The sequence shown here is derived from an EMBL/GenBank/DDBJ whole genome shotgun (WGS) entry which is preliminary data.</text>
</comment>
<feature type="active site" description="Proton acceptor" evidence="7">
    <location>
        <position position="350"/>
    </location>
</feature>
<keyword evidence="3 8" id="KW-0808">Transferase</keyword>
<feature type="active site" description="Acyl-thioester intermediate" evidence="7">
    <location>
        <position position="88"/>
    </location>
</feature>
<dbReference type="InterPro" id="IPR020617">
    <property type="entry name" value="Thiolase_C"/>
</dbReference>
<dbReference type="AlphaFoldDB" id="A0A917QVX3"/>
<name>A0A917QVX3_9ACTN</name>
<dbReference type="PANTHER" id="PTHR18919">
    <property type="entry name" value="ACETYL-COA C-ACYLTRANSFERASE"/>
    <property type="match status" value="1"/>
</dbReference>
<reference evidence="11" key="1">
    <citation type="journal article" date="2014" name="Int. J. Syst. Evol. Microbiol.">
        <title>Complete genome sequence of Corynebacterium casei LMG S-19264T (=DSM 44701T), isolated from a smear-ripened cheese.</title>
        <authorList>
            <consortium name="US DOE Joint Genome Institute (JGI-PGF)"/>
            <person name="Walter F."/>
            <person name="Albersmeier A."/>
            <person name="Kalinowski J."/>
            <person name="Ruckert C."/>
        </authorList>
    </citation>
    <scope>NUCLEOTIDE SEQUENCE</scope>
    <source>
        <strain evidence="11">JCM 3035</strain>
    </source>
</reference>
<evidence type="ECO:0000313" key="12">
    <source>
        <dbReference type="Proteomes" id="UP000637788"/>
    </source>
</evidence>
<dbReference type="InterPro" id="IPR020610">
    <property type="entry name" value="Thiolase_AS"/>
</dbReference>
<organism evidence="11 12">
    <name type="scientific">Streptomyces flaveus</name>
    <dbReference type="NCBI Taxonomy" id="66370"/>
    <lineage>
        <taxon>Bacteria</taxon>
        <taxon>Bacillati</taxon>
        <taxon>Actinomycetota</taxon>
        <taxon>Actinomycetes</taxon>
        <taxon>Kitasatosporales</taxon>
        <taxon>Streptomycetaceae</taxon>
        <taxon>Streptomyces</taxon>
        <taxon>Streptomyces aurantiacus group</taxon>
    </lineage>
</organism>
<dbReference type="PROSITE" id="PS00099">
    <property type="entry name" value="THIOLASE_3"/>
    <property type="match status" value="1"/>
</dbReference>
<sequence>MPGSVIVAGARTPIGKLMGALSPLSAADLGAHAISAALAAVHLDPAAVEAVVMGHVVQAGAGPNPARQAAVSAGIPFAVPASTVNKLCLSGLHAIALADLMIASGRHEVVVAGGMESMSGAPHLLRGSRTGWKYGPAAVEDALDRDALTCAFDGVSMGAATERYQQPFGFTREEQDEYSARSHQLALRARESGALAAEIAPVTVTGRRGEETVVAADEGIRPGSTAESLGRLRPAFSSGGTVTAGNSSQLSDGAAAVIVMSAERARRDGLTPLAEIGAYGTVAGPDPSLLVQPAGAIRDALSRDGRLKTADLDLFEINEAFAGVALASVRELDIPLEKVNVNGGAIALGHPVGMTGTRLVLTLATELARRGGGTGAAALCGGGGQGDALLLHVPPRA</sequence>
<accession>A0A917QVX3</accession>
<dbReference type="EMBL" id="BMPQ01000007">
    <property type="protein sequence ID" value="GGK71241.1"/>
    <property type="molecule type" value="Genomic_DNA"/>
</dbReference>
<comment type="similarity">
    <text evidence="1 8">Belongs to the thiolase-like superfamily. Thiolase family.</text>
</comment>
<dbReference type="SUPFAM" id="SSF53901">
    <property type="entry name" value="Thiolase-like"/>
    <property type="match status" value="2"/>
</dbReference>
<dbReference type="Proteomes" id="UP000637788">
    <property type="component" value="Unassembled WGS sequence"/>
</dbReference>
<evidence type="ECO:0000256" key="7">
    <source>
        <dbReference type="PIRSR" id="PIRSR000429-1"/>
    </source>
</evidence>
<protein>
    <recommendedName>
        <fullName evidence="6">Probable acetyl-CoA acetyltransferase</fullName>
        <ecNumber evidence="2">2.3.1.9</ecNumber>
    </recommendedName>
    <alternativeName>
        <fullName evidence="5">Acetoacetyl-CoA thiolase</fullName>
    </alternativeName>
</protein>
<proteinExistence type="inferred from homology"/>
<evidence type="ECO:0000259" key="10">
    <source>
        <dbReference type="Pfam" id="PF02803"/>
    </source>
</evidence>
<dbReference type="PROSITE" id="PS00098">
    <property type="entry name" value="THIOLASE_1"/>
    <property type="match status" value="1"/>
</dbReference>
<reference evidence="11" key="2">
    <citation type="submission" date="2020-09" db="EMBL/GenBank/DDBJ databases">
        <authorList>
            <person name="Sun Q."/>
            <person name="Ohkuma M."/>
        </authorList>
    </citation>
    <scope>NUCLEOTIDE SEQUENCE</scope>
    <source>
        <strain evidence="11">JCM 3035</strain>
    </source>
</reference>
<dbReference type="InterPro" id="IPR002155">
    <property type="entry name" value="Thiolase"/>
</dbReference>
<dbReference type="InterPro" id="IPR020613">
    <property type="entry name" value="Thiolase_CS"/>
</dbReference>
<dbReference type="Pfam" id="PF00108">
    <property type="entry name" value="Thiolase_N"/>
    <property type="match status" value="1"/>
</dbReference>
<gene>
    <name evidence="11" type="primary">atoB</name>
    <name evidence="11" type="ORF">GCM10010094_35270</name>
</gene>
<dbReference type="InterPro" id="IPR016039">
    <property type="entry name" value="Thiolase-like"/>
</dbReference>
<feature type="active site" description="Proton acceptor" evidence="7">
    <location>
        <position position="380"/>
    </location>
</feature>
<dbReference type="GO" id="GO:0003985">
    <property type="term" value="F:acetyl-CoA C-acetyltransferase activity"/>
    <property type="evidence" value="ECO:0007669"/>
    <property type="project" value="UniProtKB-EC"/>
</dbReference>
<feature type="domain" description="Thiolase N-terminal" evidence="9">
    <location>
        <begin position="5"/>
        <end position="262"/>
    </location>
</feature>
<dbReference type="RefSeq" id="WP_189322797.1">
    <property type="nucleotide sequence ID" value="NZ_BMPQ01000007.1"/>
</dbReference>
<evidence type="ECO:0000313" key="11">
    <source>
        <dbReference type="EMBL" id="GGK71241.1"/>
    </source>
</evidence>
<dbReference type="Pfam" id="PF02803">
    <property type="entry name" value="Thiolase_C"/>
    <property type="match status" value="1"/>
</dbReference>
<evidence type="ECO:0000256" key="1">
    <source>
        <dbReference type="ARBA" id="ARBA00010982"/>
    </source>
</evidence>
<evidence type="ECO:0000256" key="5">
    <source>
        <dbReference type="ARBA" id="ARBA00030755"/>
    </source>
</evidence>
<dbReference type="InterPro" id="IPR020616">
    <property type="entry name" value="Thiolase_N"/>
</dbReference>
<keyword evidence="4 8" id="KW-0012">Acyltransferase</keyword>
<feature type="domain" description="Thiolase C-terminal" evidence="10">
    <location>
        <begin position="270"/>
        <end position="391"/>
    </location>
</feature>
<dbReference type="PIRSF" id="PIRSF000429">
    <property type="entry name" value="Ac-CoA_Ac_transf"/>
    <property type="match status" value="1"/>
</dbReference>
<keyword evidence="12" id="KW-1185">Reference proteome</keyword>
<dbReference type="CDD" id="cd00751">
    <property type="entry name" value="thiolase"/>
    <property type="match status" value="1"/>
</dbReference>
<evidence type="ECO:0000256" key="4">
    <source>
        <dbReference type="ARBA" id="ARBA00023315"/>
    </source>
</evidence>
<evidence type="ECO:0000256" key="6">
    <source>
        <dbReference type="ARBA" id="ARBA00040529"/>
    </source>
</evidence>